<evidence type="ECO:0000313" key="3">
    <source>
        <dbReference type="Proteomes" id="UP001589783"/>
    </source>
</evidence>
<comment type="caution">
    <text evidence="2">The sequence shown here is derived from an EMBL/GenBank/DDBJ whole genome shotgun (WGS) entry which is preliminary data.</text>
</comment>
<gene>
    <name evidence="2" type="ORF">ACFFJD_04560</name>
</gene>
<dbReference type="EMBL" id="JBHLWV010000012">
    <property type="protein sequence ID" value="MFC0314125.1"/>
    <property type="molecule type" value="Genomic_DNA"/>
</dbReference>
<accession>A0ABV6H795</accession>
<feature type="region of interest" description="Disordered" evidence="1">
    <location>
        <begin position="1"/>
        <end position="20"/>
    </location>
</feature>
<sequence>MATVQGYGSTERPPTTGRFARRPGRLAATLLAVAAVAATSACGLLDERQNPKAIEIPATNALITESSTAVAASTSSAARAPRSFVADAPDSVAAAIAATPRVGVSDFHIGATTDTGERLDDLSGVHFSTPDRGLRCSTGNNGAGALVCAGDRIDGPSTPPPNSPEGCEWNKNLAVLNSEGATAGGCANLYPVLYRSHILEFGSTLVAGSFRCLSEVEGLYCLESGTETGFSITADGYERIHADDRAPAVLLGESAANSPRATAPSPTR</sequence>
<reference evidence="2 3" key="1">
    <citation type="submission" date="2024-09" db="EMBL/GenBank/DDBJ databases">
        <authorList>
            <person name="Sun Q."/>
            <person name="Mori K."/>
        </authorList>
    </citation>
    <scope>NUCLEOTIDE SEQUENCE [LARGE SCALE GENOMIC DNA]</scope>
    <source>
        <strain evidence="2 3">CCM 7957</strain>
    </source>
</reference>
<proteinExistence type="predicted"/>
<name>A0ABV6H795_9ACTN</name>
<protein>
    <recommendedName>
        <fullName evidence="4">LppI</fullName>
    </recommendedName>
</protein>
<dbReference type="RefSeq" id="WP_382361580.1">
    <property type="nucleotide sequence ID" value="NZ_JBHLWV010000012.1"/>
</dbReference>
<evidence type="ECO:0000313" key="2">
    <source>
        <dbReference type="EMBL" id="MFC0314125.1"/>
    </source>
</evidence>
<organism evidence="2 3">
    <name type="scientific">Gordonia phosphorivorans</name>
    <dbReference type="NCBI Taxonomy" id="1056982"/>
    <lineage>
        <taxon>Bacteria</taxon>
        <taxon>Bacillati</taxon>
        <taxon>Actinomycetota</taxon>
        <taxon>Actinomycetes</taxon>
        <taxon>Mycobacteriales</taxon>
        <taxon>Gordoniaceae</taxon>
        <taxon>Gordonia</taxon>
    </lineage>
</organism>
<evidence type="ECO:0000256" key="1">
    <source>
        <dbReference type="SAM" id="MobiDB-lite"/>
    </source>
</evidence>
<dbReference type="Proteomes" id="UP001589783">
    <property type="component" value="Unassembled WGS sequence"/>
</dbReference>
<evidence type="ECO:0008006" key="4">
    <source>
        <dbReference type="Google" id="ProtNLM"/>
    </source>
</evidence>
<keyword evidence="3" id="KW-1185">Reference proteome</keyword>